<dbReference type="InterPro" id="IPR006219">
    <property type="entry name" value="DAHP_synth_1"/>
</dbReference>
<reference evidence="10 11" key="1">
    <citation type="submission" date="2020-08" db="EMBL/GenBank/DDBJ databases">
        <title>Genomic Encyclopedia of Type Strains, Phase III (KMG-III): the genomes of soil and plant-associated and newly described type strains.</title>
        <authorList>
            <person name="Whitman W."/>
        </authorList>
    </citation>
    <scope>NUCLEOTIDE SEQUENCE [LARGE SCALE GENOMIC DNA]</scope>
    <source>
        <strain evidence="10 11">CECT 8799</strain>
    </source>
</reference>
<dbReference type="GO" id="GO:0042802">
    <property type="term" value="F:identical protein binding"/>
    <property type="evidence" value="ECO:0007669"/>
    <property type="project" value="UniProtKB-ARBA"/>
</dbReference>
<keyword evidence="5 8" id="KW-0808">Transferase</keyword>
<feature type="domain" description="DAHP synthetase I/KDSA" evidence="9">
    <location>
        <begin position="48"/>
        <end position="341"/>
    </location>
</feature>
<evidence type="ECO:0000256" key="4">
    <source>
        <dbReference type="ARBA" id="ARBA00022605"/>
    </source>
</evidence>
<dbReference type="GO" id="GO:0009423">
    <property type="term" value="P:chorismate biosynthetic process"/>
    <property type="evidence" value="ECO:0007669"/>
    <property type="project" value="UniProtKB-UniPathway"/>
</dbReference>
<dbReference type="NCBIfam" id="TIGR00034">
    <property type="entry name" value="aroFGH"/>
    <property type="match status" value="1"/>
</dbReference>
<comment type="similarity">
    <text evidence="3 8">Belongs to the class-I DAHP synthase family.</text>
</comment>
<evidence type="ECO:0000256" key="6">
    <source>
        <dbReference type="ARBA" id="ARBA00023141"/>
    </source>
</evidence>
<gene>
    <name evidence="10" type="ORF">FHS09_001102</name>
</gene>
<dbReference type="InterPro" id="IPR013785">
    <property type="entry name" value="Aldolase_TIM"/>
</dbReference>
<dbReference type="FunFam" id="3.20.20.70:FF:000005">
    <property type="entry name" value="Phospho-2-dehydro-3-deoxyheptonate aldolase"/>
    <property type="match status" value="1"/>
</dbReference>
<evidence type="ECO:0000256" key="5">
    <source>
        <dbReference type="ARBA" id="ARBA00022679"/>
    </source>
</evidence>
<dbReference type="UniPathway" id="UPA00053">
    <property type="reaction ID" value="UER00084"/>
</dbReference>
<keyword evidence="11" id="KW-1185">Reference proteome</keyword>
<proteinExistence type="inferred from homology"/>
<dbReference type="Gene3D" id="3.20.20.70">
    <property type="entry name" value="Aldolase class I"/>
    <property type="match status" value="1"/>
</dbReference>
<comment type="catalytic activity">
    <reaction evidence="7 8">
        <text>D-erythrose 4-phosphate + phosphoenolpyruvate + H2O = 7-phospho-2-dehydro-3-deoxy-D-arabino-heptonate + phosphate</text>
        <dbReference type="Rhea" id="RHEA:14717"/>
        <dbReference type="ChEBI" id="CHEBI:15377"/>
        <dbReference type="ChEBI" id="CHEBI:16897"/>
        <dbReference type="ChEBI" id="CHEBI:43474"/>
        <dbReference type="ChEBI" id="CHEBI:58394"/>
        <dbReference type="ChEBI" id="CHEBI:58702"/>
        <dbReference type="EC" id="2.5.1.54"/>
    </reaction>
</comment>
<dbReference type="PANTHER" id="PTHR21225">
    <property type="entry name" value="PHOSPHO-2-DEHYDRO-3-DEOXYHEPTONATE ALDOLASE DAHP SYNTHETASE"/>
    <property type="match status" value="1"/>
</dbReference>
<dbReference type="GO" id="GO:0003849">
    <property type="term" value="F:3-deoxy-7-phosphoheptulonate synthase activity"/>
    <property type="evidence" value="ECO:0007669"/>
    <property type="project" value="UniProtKB-EC"/>
</dbReference>
<protein>
    <recommendedName>
        <fullName evidence="8">Phospho-2-dehydro-3-deoxyheptonate aldolase</fullName>
        <ecNumber evidence="8">2.5.1.54</ecNumber>
    </recommendedName>
</protein>
<comment type="caution">
    <text evidence="10">The sequence shown here is derived from an EMBL/GenBank/DDBJ whole genome shotgun (WGS) entry which is preliminary data.</text>
</comment>
<name>A0A7W4W9P8_9GAMM</name>
<keyword evidence="6 8" id="KW-0057">Aromatic amino acid biosynthesis</keyword>
<dbReference type="RefSeq" id="WP_183457524.1">
    <property type="nucleotide sequence ID" value="NZ_JACHWZ010000004.1"/>
</dbReference>
<evidence type="ECO:0000256" key="3">
    <source>
        <dbReference type="ARBA" id="ARBA00007985"/>
    </source>
</evidence>
<dbReference type="GO" id="GO:0005737">
    <property type="term" value="C:cytoplasm"/>
    <property type="evidence" value="ECO:0007669"/>
    <property type="project" value="TreeGrafter"/>
</dbReference>
<evidence type="ECO:0000313" key="11">
    <source>
        <dbReference type="Proteomes" id="UP000535937"/>
    </source>
</evidence>
<dbReference type="GO" id="GO:0009073">
    <property type="term" value="P:aromatic amino acid family biosynthetic process"/>
    <property type="evidence" value="ECO:0007669"/>
    <property type="project" value="UniProtKB-KW"/>
</dbReference>
<dbReference type="AlphaFoldDB" id="A0A7W4W9P8"/>
<evidence type="ECO:0000259" key="9">
    <source>
        <dbReference type="Pfam" id="PF00793"/>
    </source>
</evidence>
<dbReference type="PANTHER" id="PTHR21225:SF10">
    <property type="entry name" value="PHOSPHO-2-DEHYDRO-3-DEOXYHEPTONATE ALDOLASE, TYR-SENSITIVE"/>
    <property type="match status" value="1"/>
</dbReference>
<evidence type="ECO:0000256" key="8">
    <source>
        <dbReference type="PIRNR" id="PIRNR001361"/>
    </source>
</evidence>
<keyword evidence="4 8" id="KW-0028">Amino-acid biosynthesis</keyword>
<dbReference type="Pfam" id="PF00793">
    <property type="entry name" value="DAHP_synth_1"/>
    <property type="match status" value="1"/>
</dbReference>
<dbReference type="NCBIfam" id="NF009395">
    <property type="entry name" value="PRK12755.1"/>
    <property type="match status" value="1"/>
</dbReference>
<accession>A0A7W4W9P8</accession>
<dbReference type="PIRSF" id="PIRSF001361">
    <property type="entry name" value="DAHP_synthase"/>
    <property type="match status" value="1"/>
</dbReference>
<comment type="function">
    <text evidence="1 8">Stereospecific condensation of phosphoenolpyruvate (PEP) and D-erythrose-4-phosphate (E4P) giving rise to 3-deoxy-D-arabino-heptulosonate-7-phosphate (DAHP).</text>
</comment>
<evidence type="ECO:0000256" key="2">
    <source>
        <dbReference type="ARBA" id="ARBA00004688"/>
    </source>
</evidence>
<dbReference type="GO" id="GO:0008652">
    <property type="term" value="P:amino acid biosynthetic process"/>
    <property type="evidence" value="ECO:0007669"/>
    <property type="project" value="UniProtKB-KW"/>
</dbReference>
<dbReference type="EMBL" id="JACHWZ010000004">
    <property type="protein sequence ID" value="MBB3060287.1"/>
    <property type="molecule type" value="Genomic_DNA"/>
</dbReference>
<dbReference type="EC" id="2.5.1.54" evidence="8"/>
<comment type="pathway">
    <text evidence="2 8">Metabolic intermediate biosynthesis; chorismate biosynthesis; chorismate from D-erythrose 4-phosphate and phosphoenolpyruvate: step 1/7.</text>
</comment>
<sequence>MSVSLKARNGANVFREDRIVSPAQLRAIYPAGREAGEFLARSRDTVRRIIQRKDPRLLVISGPCSIHDMKSAQEYACRLKELHEKHKDSLFILMRTYFEKPRTTVGWKGFINDPGLDNSFEIEKGLCRARELLLFFAELELPCATEALDPIVSQYLGDLISWVAVGARTTESQIHREMASGLSVPVGFKNGTDGNIQIAANAMKSASSPHKFLRADENGHISVTSSRGNVDAHLILRGGRQPNYTDHYIREAERILAVSGVNRSIVVDCSHGNAGGNYKCQLDVAENIGKQVREGGRSLAGIMLESHLSEGRQSIDGLKNGGLRYGVSITDACISWEDTQLAIHSFSEDVSAVLESQYAPAELAEVV</sequence>
<dbReference type="InterPro" id="IPR006218">
    <property type="entry name" value="DAHP1/KDSA"/>
</dbReference>
<evidence type="ECO:0000256" key="7">
    <source>
        <dbReference type="ARBA" id="ARBA00047508"/>
    </source>
</evidence>
<organism evidence="10 11">
    <name type="scientific">Microbulbifer rhizosphaerae</name>
    <dbReference type="NCBI Taxonomy" id="1562603"/>
    <lineage>
        <taxon>Bacteria</taxon>
        <taxon>Pseudomonadati</taxon>
        <taxon>Pseudomonadota</taxon>
        <taxon>Gammaproteobacteria</taxon>
        <taxon>Cellvibrionales</taxon>
        <taxon>Microbulbiferaceae</taxon>
        <taxon>Microbulbifer</taxon>
    </lineage>
</organism>
<dbReference type="SUPFAM" id="SSF51569">
    <property type="entry name" value="Aldolase"/>
    <property type="match status" value="1"/>
</dbReference>
<evidence type="ECO:0000256" key="1">
    <source>
        <dbReference type="ARBA" id="ARBA00003726"/>
    </source>
</evidence>
<evidence type="ECO:0000313" key="10">
    <source>
        <dbReference type="EMBL" id="MBB3060287.1"/>
    </source>
</evidence>
<dbReference type="Proteomes" id="UP000535937">
    <property type="component" value="Unassembled WGS sequence"/>
</dbReference>